<comment type="caution">
    <text evidence="3">The sequence shown here is derived from an EMBL/GenBank/DDBJ whole genome shotgun (WGS) entry which is preliminary data.</text>
</comment>
<feature type="chain" id="PRO_5045854339" description="Glycosyltransferase RgtA/B/C/D-like domain-containing protein" evidence="2">
    <location>
        <begin position="35"/>
        <end position="532"/>
    </location>
</feature>
<keyword evidence="1" id="KW-1133">Transmembrane helix</keyword>
<organism evidence="3 4">
    <name type="scientific">Hymenobacter caeli</name>
    <dbReference type="NCBI Taxonomy" id="2735894"/>
    <lineage>
        <taxon>Bacteria</taxon>
        <taxon>Pseudomonadati</taxon>
        <taxon>Bacteroidota</taxon>
        <taxon>Cytophagia</taxon>
        <taxon>Cytophagales</taxon>
        <taxon>Hymenobacteraceae</taxon>
        <taxon>Hymenobacter</taxon>
    </lineage>
</organism>
<evidence type="ECO:0000256" key="1">
    <source>
        <dbReference type="SAM" id="Phobius"/>
    </source>
</evidence>
<evidence type="ECO:0000313" key="4">
    <source>
        <dbReference type="Proteomes" id="UP000779507"/>
    </source>
</evidence>
<evidence type="ECO:0008006" key="5">
    <source>
        <dbReference type="Google" id="ProtNLM"/>
    </source>
</evidence>
<sequence>MMTLGFWARRRTRWAVAGALAALCAALPTRNSTADAWAYAAQVRYGHELLLPHHLWHSAAGWAWVRGLGALGRPPDALAALKLLNALAAGALLAALGGLLRRVGGRAAPIAAWLLAVGSSFGLLRFATENETYVLPLLASVLASAAWARALGAPAGRGRMRLLLLAGTWAAVGALLHQVHFWWWLGLLAGSWWGPPTGPAAAAAAPVPGEAPWRRALWFGLPAALLWPLAYAAALPAWGLPLTPGALWHFGLHDYYSGTAAHGTLAHGLLLTGIGLVRTLVQVHGYLGPLLRRWPALGLVAVGCVALGGYALAAVRRARKLEPLGPAPAAAGRRVAAVHALIFSLQLAFAAVSDGNAEFMVMLPALAAVVAVGAAGARLPGRAVAAGGGALLAWNLAFGLLPLHFLVFQNTAPLLACLRTRPRARLLLADPNLLLNQWYYQTGRPAPPPQVLPAPARLVQRLGGLGPARAWLGAQGRAGHPVYTDLVGNDRPLNRARLLSGAADAALVTGFSAGKVDSAATFFGPYYLCELR</sequence>
<proteinExistence type="predicted"/>
<feature type="transmembrane region" description="Helical" evidence="1">
    <location>
        <begin position="335"/>
        <end position="353"/>
    </location>
</feature>
<feature type="transmembrane region" description="Helical" evidence="1">
    <location>
        <begin position="107"/>
        <end position="127"/>
    </location>
</feature>
<feature type="signal peptide" evidence="2">
    <location>
        <begin position="1"/>
        <end position="34"/>
    </location>
</feature>
<reference evidence="3 4" key="1">
    <citation type="submission" date="2020-05" db="EMBL/GenBank/DDBJ databases">
        <title>Genomic Encyclopedia of Type Strains, Phase IV (KMG-V): Genome sequencing to study the core and pangenomes of soil and plant-associated prokaryotes.</title>
        <authorList>
            <person name="Whitman W."/>
        </authorList>
    </citation>
    <scope>NUCLEOTIDE SEQUENCE [LARGE SCALE GENOMIC DNA]</scope>
    <source>
        <strain evidence="3 4">9A</strain>
    </source>
</reference>
<gene>
    <name evidence="3" type="ORF">HNP98_000563</name>
</gene>
<feature type="transmembrane region" description="Helical" evidence="1">
    <location>
        <begin position="162"/>
        <end position="185"/>
    </location>
</feature>
<feature type="transmembrane region" description="Helical" evidence="1">
    <location>
        <begin position="216"/>
        <end position="243"/>
    </location>
</feature>
<dbReference type="RefSeq" id="WP_173808530.1">
    <property type="nucleotide sequence ID" value="NZ_JABSNP010000002.1"/>
</dbReference>
<dbReference type="Proteomes" id="UP000779507">
    <property type="component" value="Unassembled WGS sequence"/>
</dbReference>
<feature type="transmembrane region" description="Helical" evidence="1">
    <location>
        <begin position="384"/>
        <end position="407"/>
    </location>
</feature>
<keyword evidence="1" id="KW-0812">Transmembrane</keyword>
<feature type="transmembrane region" description="Helical" evidence="1">
    <location>
        <begin position="77"/>
        <end position="100"/>
    </location>
</feature>
<protein>
    <recommendedName>
        <fullName evidence="5">Glycosyltransferase RgtA/B/C/D-like domain-containing protein</fullName>
    </recommendedName>
</protein>
<feature type="transmembrane region" description="Helical" evidence="1">
    <location>
        <begin position="255"/>
        <end position="276"/>
    </location>
</feature>
<name>A0ABX2FL70_9BACT</name>
<keyword evidence="4" id="KW-1185">Reference proteome</keyword>
<accession>A0ABX2FL70</accession>
<feature type="transmembrane region" description="Helical" evidence="1">
    <location>
        <begin position="133"/>
        <end position="150"/>
    </location>
</feature>
<keyword evidence="1" id="KW-0472">Membrane</keyword>
<keyword evidence="2" id="KW-0732">Signal</keyword>
<evidence type="ECO:0000313" key="3">
    <source>
        <dbReference type="EMBL" id="NRT17756.1"/>
    </source>
</evidence>
<evidence type="ECO:0000256" key="2">
    <source>
        <dbReference type="SAM" id="SignalP"/>
    </source>
</evidence>
<feature type="transmembrane region" description="Helical" evidence="1">
    <location>
        <begin position="296"/>
        <end position="315"/>
    </location>
</feature>
<feature type="transmembrane region" description="Helical" evidence="1">
    <location>
        <begin position="359"/>
        <end position="377"/>
    </location>
</feature>
<dbReference type="EMBL" id="JABSNP010000002">
    <property type="protein sequence ID" value="NRT17756.1"/>
    <property type="molecule type" value="Genomic_DNA"/>
</dbReference>